<dbReference type="SUPFAM" id="SSF56601">
    <property type="entry name" value="beta-lactamase/transpeptidase-like"/>
    <property type="match status" value="1"/>
</dbReference>
<feature type="chain" id="PRO_5038492365" evidence="1">
    <location>
        <begin position="29"/>
        <end position="376"/>
    </location>
</feature>
<reference evidence="3" key="2">
    <citation type="journal article" date="2021" name="PeerJ">
        <title>Extensive microbial diversity within the chicken gut microbiome revealed by metagenomics and culture.</title>
        <authorList>
            <person name="Gilroy R."/>
            <person name="Ravi A."/>
            <person name="Getino M."/>
            <person name="Pursley I."/>
            <person name="Horton D.L."/>
            <person name="Alikhan N.F."/>
            <person name="Baker D."/>
            <person name="Gharbi K."/>
            <person name="Hall N."/>
            <person name="Watson M."/>
            <person name="Adriaenssens E.M."/>
            <person name="Foster-Nyarko E."/>
            <person name="Jarju S."/>
            <person name="Secka A."/>
            <person name="Antonio M."/>
            <person name="Oren A."/>
            <person name="Chaudhuri R.R."/>
            <person name="La Ragione R."/>
            <person name="Hildebrand F."/>
            <person name="Pallen M.J."/>
        </authorList>
    </citation>
    <scope>NUCLEOTIDE SEQUENCE</scope>
    <source>
        <strain evidence="3">CHK191-8634</strain>
    </source>
</reference>
<evidence type="ECO:0000259" key="2">
    <source>
        <dbReference type="Pfam" id="PF00144"/>
    </source>
</evidence>
<comment type="caution">
    <text evidence="3">The sequence shown here is derived from an EMBL/GenBank/DDBJ whole genome shotgun (WGS) entry which is preliminary data.</text>
</comment>
<accession>A0A9D1ITF9</accession>
<feature type="domain" description="Beta-lactamase-related" evidence="2">
    <location>
        <begin position="54"/>
        <end position="367"/>
    </location>
</feature>
<evidence type="ECO:0000313" key="4">
    <source>
        <dbReference type="Proteomes" id="UP000824073"/>
    </source>
</evidence>
<dbReference type="AlphaFoldDB" id="A0A9D1ITF9"/>
<protein>
    <submittedName>
        <fullName evidence="3">Beta-lactamase family protein</fullName>
    </submittedName>
</protein>
<dbReference type="Gene3D" id="3.40.710.10">
    <property type="entry name" value="DD-peptidase/beta-lactamase superfamily"/>
    <property type="match status" value="1"/>
</dbReference>
<dbReference type="Pfam" id="PF00144">
    <property type="entry name" value="Beta-lactamase"/>
    <property type="match status" value="1"/>
</dbReference>
<keyword evidence="1" id="KW-0732">Signal</keyword>
<dbReference type="InterPro" id="IPR050491">
    <property type="entry name" value="AmpC-like"/>
</dbReference>
<feature type="signal peptide" evidence="1">
    <location>
        <begin position="1"/>
        <end position="28"/>
    </location>
</feature>
<evidence type="ECO:0000256" key="1">
    <source>
        <dbReference type="SAM" id="SignalP"/>
    </source>
</evidence>
<dbReference type="InterPro" id="IPR012338">
    <property type="entry name" value="Beta-lactam/transpept-like"/>
</dbReference>
<dbReference type="PANTHER" id="PTHR46825:SF8">
    <property type="entry name" value="BETA-LACTAMASE-RELATED"/>
    <property type="match status" value="1"/>
</dbReference>
<dbReference type="PANTHER" id="PTHR46825">
    <property type="entry name" value="D-ALANYL-D-ALANINE-CARBOXYPEPTIDASE/ENDOPEPTIDASE AMPH"/>
    <property type="match status" value="1"/>
</dbReference>
<name>A0A9D1ITF9_9CLOT</name>
<dbReference type="InterPro" id="IPR001466">
    <property type="entry name" value="Beta-lactam-related"/>
</dbReference>
<evidence type="ECO:0000313" key="3">
    <source>
        <dbReference type="EMBL" id="HIU42810.1"/>
    </source>
</evidence>
<gene>
    <name evidence="3" type="ORF">IAB67_00745</name>
</gene>
<dbReference type="Proteomes" id="UP000824073">
    <property type="component" value="Unassembled WGS sequence"/>
</dbReference>
<sequence>MTFAYFFTRSGKKTAALASAALLLSILAGCGSQGGGLDQLEDEQLAAQADEAARAFFEEEEPVGLSVGILRDGQAAFFNYGVKSEGGEAITENTQFEIASVSKTMAGILLGTLDADSDAPIAADAPAQLPDVDLPDYEGEQIQWWHLSAHVSGLPRLPDNFEDGQNPYADYTADDLQYYLTEQAHLYTSPGENYLYSNLGVGLLGYAMSCAMETPYEQLLQERVWNVLGMENTAISLTAEQEEARAMPHTRLGTPVSQWDFDVLAACGGVKSTTSDLLIYLAANMGQVSVTDETLAQGMEKAQQVWFDDGTTRIGLGFLHGSAGGKEMLWHNGATGGYRSFIGFVPETGTGVAVLCNSAIDVDDVAVRILELLQQT</sequence>
<organism evidence="3 4">
    <name type="scientific">Candidatus Ventrousia excrementavium</name>
    <dbReference type="NCBI Taxonomy" id="2840961"/>
    <lineage>
        <taxon>Bacteria</taxon>
        <taxon>Bacillati</taxon>
        <taxon>Bacillota</taxon>
        <taxon>Clostridia</taxon>
        <taxon>Eubacteriales</taxon>
        <taxon>Clostridiaceae</taxon>
        <taxon>Clostridiaceae incertae sedis</taxon>
        <taxon>Candidatus Ventrousia</taxon>
    </lineage>
</organism>
<dbReference type="EMBL" id="DVMR01000010">
    <property type="protein sequence ID" value="HIU42810.1"/>
    <property type="molecule type" value="Genomic_DNA"/>
</dbReference>
<reference evidence="3" key="1">
    <citation type="submission" date="2020-10" db="EMBL/GenBank/DDBJ databases">
        <authorList>
            <person name="Gilroy R."/>
        </authorList>
    </citation>
    <scope>NUCLEOTIDE SEQUENCE</scope>
    <source>
        <strain evidence="3">CHK191-8634</strain>
    </source>
</reference>
<proteinExistence type="predicted"/>